<dbReference type="RefSeq" id="XP_047766750.1">
    <property type="nucleotide sequence ID" value="XM_047908526.1"/>
</dbReference>
<protein>
    <submittedName>
        <fullName evidence="2">Uncharacterized protein</fullName>
    </submittedName>
</protein>
<evidence type="ECO:0000256" key="1">
    <source>
        <dbReference type="SAM" id="MobiDB-lite"/>
    </source>
</evidence>
<reference evidence="2" key="2">
    <citation type="journal article" date="2022" name="Microb. Genom.">
        <title>A chromosome-scale genome assembly of the tomato pathogen Cladosporium fulvum reveals a compartmentalized genome architecture and the presence of a dispensable chromosome.</title>
        <authorList>
            <person name="Zaccaron A.Z."/>
            <person name="Chen L.H."/>
            <person name="Samaras A."/>
            <person name="Stergiopoulos I."/>
        </authorList>
    </citation>
    <scope>NUCLEOTIDE SEQUENCE</scope>
    <source>
        <strain evidence="2">Race5_Kim</strain>
    </source>
</reference>
<gene>
    <name evidence="2" type="ORF">CLAFUR5_09378</name>
</gene>
<feature type="compositionally biased region" description="Acidic residues" evidence="1">
    <location>
        <begin position="94"/>
        <end position="107"/>
    </location>
</feature>
<accession>A0A9Q8PH87</accession>
<reference evidence="2" key="1">
    <citation type="submission" date="2021-12" db="EMBL/GenBank/DDBJ databases">
        <authorList>
            <person name="Zaccaron A."/>
            <person name="Stergiopoulos I."/>
        </authorList>
    </citation>
    <scope>NUCLEOTIDE SEQUENCE</scope>
    <source>
        <strain evidence="2">Race5_Kim</strain>
    </source>
</reference>
<dbReference type="OrthoDB" id="3642432at2759"/>
<evidence type="ECO:0000313" key="3">
    <source>
        <dbReference type="Proteomes" id="UP000756132"/>
    </source>
</evidence>
<dbReference type="GeneID" id="71989256"/>
<feature type="compositionally biased region" description="Acidic residues" evidence="1">
    <location>
        <begin position="114"/>
        <end position="123"/>
    </location>
</feature>
<name>A0A9Q8PH87_PASFU</name>
<feature type="compositionally biased region" description="Basic and acidic residues" evidence="1">
    <location>
        <begin position="130"/>
        <end position="150"/>
    </location>
</feature>
<dbReference type="OMA" id="TPHRATK"/>
<dbReference type="AlphaFoldDB" id="A0A9Q8PH87"/>
<organism evidence="2 3">
    <name type="scientific">Passalora fulva</name>
    <name type="common">Tomato leaf mold</name>
    <name type="synonym">Cladosporium fulvum</name>
    <dbReference type="NCBI Taxonomy" id="5499"/>
    <lineage>
        <taxon>Eukaryota</taxon>
        <taxon>Fungi</taxon>
        <taxon>Dikarya</taxon>
        <taxon>Ascomycota</taxon>
        <taxon>Pezizomycotina</taxon>
        <taxon>Dothideomycetes</taxon>
        <taxon>Dothideomycetidae</taxon>
        <taxon>Mycosphaerellales</taxon>
        <taxon>Mycosphaerellaceae</taxon>
        <taxon>Fulvia</taxon>
    </lineage>
</organism>
<dbReference type="KEGG" id="ffu:CLAFUR5_09378"/>
<dbReference type="EMBL" id="CP090171">
    <property type="protein sequence ID" value="UJO22384.1"/>
    <property type="molecule type" value="Genomic_DNA"/>
</dbReference>
<proteinExistence type="predicted"/>
<dbReference type="Proteomes" id="UP000756132">
    <property type="component" value="Chromosome 9"/>
</dbReference>
<feature type="compositionally biased region" description="Basic and acidic residues" evidence="1">
    <location>
        <begin position="166"/>
        <end position="183"/>
    </location>
</feature>
<sequence length="244" mass="27044">MAGMLEALYSTSGFTSEASLSGHRLHTPPYTPHRATKRRLERADSPASTVGSIHPADTHSPAKKAAKRSVPDNITVEELAEGDAGYSADIDVVYPEELEENDSDDSDAERFSDTDEDESEDLPEVLSNLRVDEEKAFWEGRNQKRSEKRASLRSYKRSHSQSVKNDTPDPADKDAKNDQDNKTGLRRQRRRVRGPRETGLAHEIPLPSSPEPGGYHSAVTDSHVEETHVVPSTETEPMDVDDAK</sequence>
<feature type="region of interest" description="Disordered" evidence="1">
    <location>
        <begin position="13"/>
        <end position="218"/>
    </location>
</feature>
<feature type="compositionally biased region" description="Basic residues" evidence="1">
    <location>
        <begin position="184"/>
        <end position="193"/>
    </location>
</feature>
<keyword evidence="3" id="KW-1185">Reference proteome</keyword>
<evidence type="ECO:0000313" key="2">
    <source>
        <dbReference type="EMBL" id="UJO22384.1"/>
    </source>
</evidence>